<gene>
    <name evidence="1" type="ORF">EYF80_005929</name>
</gene>
<evidence type="ECO:0000313" key="1">
    <source>
        <dbReference type="EMBL" id="TNN83753.1"/>
    </source>
</evidence>
<proteinExistence type="predicted"/>
<reference evidence="1 2" key="1">
    <citation type="submission" date="2019-03" db="EMBL/GenBank/DDBJ databases">
        <title>First draft genome of Liparis tanakae, snailfish: a comprehensive survey of snailfish specific genes.</title>
        <authorList>
            <person name="Kim W."/>
            <person name="Song I."/>
            <person name="Jeong J.-H."/>
            <person name="Kim D."/>
            <person name="Kim S."/>
            <person name="Ryu S."/>
            <person name="Song J.Y."/>
            <person name="Lee S.K."/>
        </authorList>
    </citation>
    <scope>NUCLEOTIDE SEQUENCE [LARGE SCALE GENOMIC DNA]</scope>
    <source>
        <tissue evidence="1">Muscle</tissue>
    </source>
</reference>
<dbReference type="AlphaFoldDB" id="A0A4Z2J2P3"/>
<sequence>MNELAAPPGCVLSALMDSGLGVGDCGGQRNRATRGEDPSSVSGPLCAFVLGEEGAVCMRLQGFSQSLWQRGPRGSPWTGLVMELSPLGWQHTIQQPLFLEV</sequence>
<comment type="caution">
    <text evidence="1">The sequence shown here is derived from an EMBL/GenBank/DDBJ whole genome shotgun (WGS) entry which is preliminary data.</text>
</comment>
<dbReference type="Proteomes" id="UP000314294">
    <property type="component" value="Unassembled WGS sequence"/>
</dbReference>
<evidence type="ECO:0000313" key="2">
    <source>
        <dbReference type="Proteomes" id="UP000314294"/>
    </source>
</evidence>
<accession>A0A4Z2J2P3</accession>
<name>A0A4Z2J2P3_9TELE</name>
<keyword evidence="2" id="KW-1185">Reference proteome</keyword>
<dbReference type="EMBL" id="SRLO01000031">
    <property type="protein sequence ID" value="TNN83753.1"/>
    <property type="molecule type" value="Genomic_DNA"/>
</dbReference>
<organism evidence="1 2">
    <name type="scientific">Liparis tanakae</name>
    <name type="common">Tanaka's snailfish</name>
    <dbReference type="NCBI Taxonomy" id="230148"/>
    <lineage>
        <taxon>Eukaryota</taxon>
        <taxon>Metazoa</taxon>
        <taxon>Chordata</taxon>
        <taxon>Craniata</taxon>
        <taxon>Vertebrata</taxon>
        <taxon>Euteleostomi</taxon>
        <taxon>Actinopterygii</taxon>
        <taxon>Neopterygii</taxon>
        <taxon>Teleostei</taxon>
        <taxon>Neoteleostei</taxon>
        <taxon>Acanthomorphata</taxon>
        <taxon>Eupercaria</taxon>
        <taxon>Perciformes</taxon>
        <taxon>Cottioidei</taxon>
        <taxon>Cottales</taxon>
        <taxon>Liparidae</taxon>
        <taxon>Liparis</taxon>
    </lineage>
</organism>
<protein>
    <submittedName>
        <fullName evidence="1">Uncharacterized protein</fullName>
    </submittedName>
</protein>